<keyword evidence="2" id="KW-1185">Reference proteome</keyword>
<gene>
    <name evidence="1" type="ORF">LTS18_003213</name>
</gene>
<sequence>MVDLTLIQAKWKAMWEQWACVQIILERRDGESHEEFQERGRRVSQLVRSGQCDRVNRGDIDLVERSGQTPHEQTEFGATVTRFMSTARLEEDESAQWLVGTILYEILEYLVSIRKPAVANAIWHSIRMDCMRPGRGSEFIWEHSNWDALPDDVTELLRNKRLTDRRWLTLQLDHDDQNTLNRIMNDGIIWAGSYSVLSFRNKDSDSATQTPGPNEGGSRGEPGPRDESGLGDGPGPSEEPDPFERQKQDG</sequence>
<protein>
    <submittedName>
        <fullName evidence="1">Uncharacterized protein</fullName>
    </submittedName>
</protein>
<reference evidence="1" key="1">
    <citation type="submission" date="2024-09" db="EMBL/GenBank/DDBJ databases">
        <title>Black Yeasts Isolated from many extreme environments.</title>
        <authorList>
            <person name="Coleine C."/>
            <person name="Stajich J.E."/>
            <person name="Selbmann L."/>
        </authorList>
    </citation>
    <scope>NUCLEOTIDE SEQUENCE</scope>
    <source>
        <strain evidence="1">CCFEE 5737</strain>
    </source>
</reference>
<proteinExistence type="predicted"/>
<comment type="caution">
    <text evidence="1">The sequence shown here is derived from an EMBL/GenBank/DDBJ whole genome shotgun (WGS) entry which is preliminary data.</text>
</comment>
<organism evidence="1 2">
    <name type="scientific">Coniosporium uncinatum</name>
    <dbReference type="NCBI Taxonomy" id="93489"/>
    <lineage>
        <taxon>Eukaryota</taxon>
        <taxon>Fungi</taxon>
        <taxon>Dikarya</taxon>
        <taxon>Ascomycota</taxon>
        <taxon>Pezizomycotina</taxon>
        <taxon>Dothideomycetes</taxon>
        <taxon>Dothideomycetes incertae sedis</taxon>
        <taxon>Coniosporium</taxon>
    </lineage>
</organism>
<evidence type="ECO:0000313" key="1">
    <source>
        <dbReference type="EMBL" id="KAK3081741.1"/>
    </source>
</evidence>
<evidence type="ECO:0000313" key="2">
    <source>
        <dbReference type="Proteomes" id="UP001186974"/>
    </source>
</evidence>
<name>A0ACC3DYH3_9PEZI</name>
<dbReference type="Proteomes" id="UP001186974">
    <property type="component" value="Unassembled WGS sequence"/>
</dbReference>
<dbReference type="EMBL" id="JAWDJW010000076">
    <property type="protein sequence ID" value="KAK3081741.1"/>
    <property type="molecule type" value="Genomic_DNA"/>
</dbReference>
<accession>A0ACC3DYH3</accession>